<dbReference type="EMBL" id="FUYM01000015">
    <property type="protein sequence ID" value="SKC08153.1"/>
    <property type="molecule type" value="Genomic_DNA"/>
</dbReference>
<dbReference type="PANTHER" id="PTHR43639:SF1">
    <property type="entry name" value="SHORT-CHAIN DEHYDROGENASE_REDUCTASE FAMILY PROTEIN"/>
    <property type="match status" value="1"/>
</dbReference>
<dbReference type="InterPro" id="IPR036291">
    <property type="entry name" value="NAD(P)-bd_dom_sf"/>
</dbReference>
<dbReference type="SMART" id="SM00822">
    <property type="entry name" value="PKS_KR"/>
    <property type="match status" value="1"/>
</dbReference>
<dbReference type="RefSeq" id="WP_079650687.1">
    <property type="nucleotide sequence ID" value="NZ_FUYM01000015.1"/>
</dbReference>
<name>A0A1T5GIA1_9SPHN</name>
<dbReference type="PROSITE" id="PS00061">
    <property type="entry name" value="ADH_SHORT"/>
    <property type="match status" value="1"/>
</dbReference>
<dbReference type="PRINTS" id="PR00081">
    <property type="entry name" value="GDHRDH"/>
</dbReference>
<dbReference type="GO" id="GO:0016491">
    <property type="term" value="F:oxidoreductase activity"/>
    <property type="evidence" value="ECO:0007669"/>
    <property type="project" value="UniProtKB-KW"/>
</dbReference>
<dbReference type="OrthoDB" id="9803333at2"/>
<evidence type="ECO:0000256" key="2">
    <source>
        <dbReference type="ARBA" id="ARBA00023002"/>
    </source>
</evidence>
<protein>
    <submittedName>
        <fullName evidence="4">3-oxoacyl-[acyl-carrier protein] reductase</fullName>
    </submittedName>
</protein>
<dbReference type="InterPro" id="IPR002347">
    <property type="entry name" value="SDR_fam"/>
</dbReference>
<dbReference type="CDD" id="cd05233">
    <property type="entry name" value="SDR_c"/>
    <property type="match status" value="1"/>
</dbReference>
<sequence length="251" mass="25570">MTQGSGGDVVLVTGGASGLGAAIARGMHERGFRVGIGDLDAAAAAALAAELDPSGATAIGIALDVREQSSFEAARDTLVARWGSVEGLVNNAAATAAKPVLDITPDEFDAVMAVNARGTFVGSQVFGRVFKAQGYGRIVNLASLAGQNGGTATGAHYAASKGAILTLTKVFARDLAAFGVTANAIAPGPLDSPMVHRTISEEAMPRFLENIPVRQLGTPAFIADIVARLCARDAGFVTGATWDINGGLFMR</sequence>
<comment type="similarity">
    <text evidence="1">Belongs to the short-chain dehydrogenases/reductases (SDR) family.</text>
</comment>
<evidence type="ECO:0000313" key="4">
    <source>
        <dbReference type="EMBL" id="SKC08153.1"/>
    </source>
</evidence>
<dbReference type="FunFam" id="3.40.50.720:FF:000173">
    <property type="entry name" value="3-oxoacyl-[acyl-carrier protein] reductase"/>
    <property type="match status" value="1"/>
</dbReference>
<dbReference type="SUPFAM" id="SSF51735">
    <property type="entry name" value="NAD(P)-binding Rossmann-fold domains"/>
    <property type="match status" value="1"/>
</dbReference>
<keyword evidence="2" id="KW-0560">Oxidoreductase</keyword>
<dbReference type="InterPro" id="IPR057326">
    <property type="entry name" value="KR_dom"/>
</dbReference>
<dbReference type="STRING" id="439228.SAMN06295920_11527"/>
<gene>
    <name evidence="4" type="ORF">SAMN06295920_11527</name>
</gene>
<evidence type="ECO:0000259" key="3">
    <source>
        <dbReference type="SMART" id="SM00822"/>
    </source>
</evidence>
<dbReference type="PRINTS" id="PR00080">
    <property type="entry name" value="SDRFAMILY"/>
</dbReference>
<feature type="domain" description="Ketoreductase" evidence="3">
    <location>
        <begin position="8"/>
        <end position="192"/>
    </location>
</feature>
<proteinExistence type="inferred from homology"/>
<accession>A0A1T5GIA1</accession>
<keyword evidence="5" id="KW-1185">Reference proteome</keyword>
<reference evidence="5" key="1">
    <citation type="submission" date="2017-02" db="EMBL/GenBank/DDBJ databases">
        <authorList>
            <person name="Varghese N."/>
            <person name="Submissions S."/>
        </authorList>
    </citation>
    <scope>NUCLEOTIDE SEQUENCE [LARGE SCALE GENOMIC DNA]</scope>
    <source>
        <strain evidence="5">UM2</strain>
    </source>
</reference>
<evidence type="ECO:0000256" key="1">
    <source>
        <dbReference type="ARBA" id="ARBA00006484"/>
    </source>
</evidence>
<evidence type="ECO:0000313" key="5">
    <source>
        <dbReference type="Proteomes" id="UP000189818"/>
    </source>
</evidence>
<dbReference type="Gene3D" id="3.40.50.720">
    <property type="entry name" value="NAD(P)-binding Rossmann-like Domain"/>
    <property type="match status" value="1"/>
</dbReference>
<dbReference type="AlphaFoldDB" id="A0A1T5GIA1"/>
<dbReference type="Pfam" id="PF13561">
    <property type="entry name" value="adh_short_C2"/>
    <property type="match status" value="1"/>
</dbReference>
<organism evidence="4 5">
    <name type="scientific">Rhizorhabdus histidinilytica</name>
    <dbReference type="NCBI Taxonomy" id="439228"/>
    <lineage>
        <taxon>Bacteria</taxon>
        <taxon>Pseudomonadati</taxon>
        <taxon>Pseudomonadota</taxon>
        <taxon>Alphaproteobacteria</taxon>
        <taxon>Sphingomonadales</taxon>
        <taxon>Sphingomonadaceae</taxon>
        <taxon>Rhizorhabdus</taxon>
    </lineage>
</organism>
<dbReference type="Proteomes" id="UP000189818">
    <property type="component" value="Unassembled WGS sequence"/>
</dbReference>
<dbReference type="PANTHER" id="PTHR43639">
    <property type="entry name" value="OXIDOREDUCTASE, SHORT-CHAIN DEHYDROGENASE/REDUCTASE FAMILY (AFU_ORTHOLOGUE AFUA_5G02870)"/>
    <property type="match status" value="1"/>
</dbReference>
<dbReference type="InterPro" id="IPR020904">
    <property type="entry name" value="Sc_DH/Rdtase_CS"/>
</dbReference>